<protein>
    <submittedName>
        <fullName evidence="1">Uncharacterized protein</fullName>
    </submittedName>
</protein>
<name>A0A379PIU1_ECTOL</name>
<organism evidence="1 2">
    <name type="scientific">Ectopseudomonas oleovorans</name>
    <name type="common">Pseudomonas oleovorans</name>
    <dbReference type="NCBI Taxonomy" id="301"/>
    <lineage>
        <taxon>Bacteria</taxon>
        <taxon>Pseudomonadati</taxon>
        <taxon>Pseudomonadota</taxon>
        <taxon>Gammaproteobacteria</taxon>
        <taxon>Pseudomonadales</taxon>
        <taxon>Pseudomonadaceae</taxon>
        <taxon>Ectopseudomonas</taxon>
    </lineage>
</organism>
<evidence type="ECO:0000313" key="2">
    <source>
        <dbReference type="Proteomes" id="UP000255303"/>
    </source>
</evidence>
<dbReference type="Proteomes" id="UP000255303">
    <property type="component" value="Unassembled WGS sequence"/>
</dbReference>
<reference evidence="1 2" key="1">
    <citation type="submission" date="2018-06" db="EMBL/GenBank/DDBJ databases">
        <authorList>
            <consortium name="Pathogen Informatics"/>
            <person name="Doyle S."/>
        </authorList>
    </citation>
    <scope>NUCLEOTIDE SEQUENCE [LARGE SCALE GENOMIC DNA]</scope>
    <source>
        <strain evidence="1 2">NCTC10692</strain>
    </source>
</reference>
<sequence length="69" mass="7647">MANRNAQFLSVIDDKAKALILESIAAHYAITPQEAYTEVTDAEAEHLLDYMVEPQRSAASVLMQRHGMA</sequence>
<gene>
    <name evidence="1" type="ORF">NCTC10692_04876</name>
</gene>
<accession>A0A379PIU1</accession>
<dbReference type="EMBL" id="UGUV01000003">
    <property type="protein sequence ID" value="SUE72720.1"/>
    <property type="molecule type" value="Genomic_DNA"/>
</dbReference>
<dbReference type="RefSeq" id="WP_020308214.1">
    <property type="nucleotide sequence ID" value="NZ_FNZC01000064.1"/>
</dbReference>
<proteinExistence type="predicted"/>
<evidence type="ECO:0000313" key="1">
    <source>
        <dbReference type="EMBL" id="SUE72720.1"/>
    </source>
</evidence>
<dbReference type="AlphaFoldDB" id="A0A379PIU1"/>